<gene>
    <name evidence="3" type="ORF">AVDCRST_MAG77-3614</name>
</gene>
<keyword evidence="3" id="KW-0378">Hydrolase</keyword>
<dbReference type="InterPro" id="IPR032466">
    <property type="entry name" value="Metal_Hydrolase"/>
</dbReference>
<dbReference type="PANTHER" id="PTHR43569">
    <property type="entry name" value="AMIDOHYDROLASE"/>
    <property type="match status" value="1"/>
</dbReference>
<dbReference type="Pfam" id="PF04909">
    <property type="entry name" value="Amidohydro_2"/>
    <property type="match status" value="1"/>
</dbReference>
<feature type="domain" description="Amidohydrolase-related" evidence="2">
    <location>
        <begin position="7"/>
        <end position="284"/>
    </location>
</feature>
<dbReference type="AlphaFoldDB" id="A0A6J4JIR6"/>
<accession>A0A6J4JIR6</accession>
<dbReference type="Gene3D" id="3.20.20.140">
    <property type="entry name" value="Metal-dependent hydrolases"/>
    <property type="match status" value="1"/>
</dbReference>
<dbReference type="SUPFAM" id="SSF51556">
    <property type="entry name" value="Metallo-dependent hydrolases"/>
    <property type="match status" value="1"/>
</dbReference>
<reference evidence="3" key="1">
    <citation type="submission" date="2020-02" db="EMBL/GenBank/DDBJ databases">
        <authorList>
            <person name="Meier V. D."/>
        </authorList>
    </citation>
    <scope>NUCLEOTIDE SEQUENCE</scope>
    <source>
        <strain evidence="3">AVDCRST_MAG77</strain>
    </source>
</reference>
<dbReference type="PANTHER" id="PTHR43569:SF2">
    <property type="entry name" value="AMIDOHYDROLASE-RELATED DOMAIN-CONTAINING PROTEIN"/>
    <property type="match status" value="1"/>
</dbReference>
<comment type="similarity">
    <text evidence="1">Belongs to the metallo-dependent hydrolases superfamily.</text>
</comment>
<dbReference type="InterPro" id="IPR006680">
    <property type="entry name" value="Amidohydro-rel"/>
</dbReference>
<protein>
    <submittedName>
        <fullName evidence="3">L-fuconolactone hydrolase</fullName>
    </submittedName>
</protein>
<organism evidence="3">
    <name type="scientific">uncultured Chloroflexota bacterium</name>
    <dbReference type="NCBI Taxonomy" id="166587"/>
    <lineage>
        <taxon>Bacteria</taxon>
        <taxon>Bacillati</taxon>
        <taxon>Chloroflexota</taxon>
        <taxon>environmental samples</taxon>
    </lineage>
</organism>
<evidence type="ECO:0000313" key="3">
    <source>
        <dbReference type="EMBL" id="CAA9277561.1"/>
    </source>
</evidence>
<evidence type="ECO:0000259" key="2">
    <source>
        <dbReference type="Pfam" id="PF04909"/>
    </source>
</evidence>
<proteinExistence type="inferred from homology"/>
<evidence type="ECO:0000256" key="1">
    <source>
        <dbReference type="ARBA" id="ARBA00038310"/>
    </source>
</evidence>
<name>A0A6J4JIR6_9CHLR</name>
<dbReference type="GO" id="GO:0016787">
    <property type="term" value="F:hydrolase activity"/>
    <property type="evidence" value="ECO:0007669"/>
    <property type="project" value="UniProtKB-KW"/>
</dbReference>
<dbReference type="EMBL" id="CADCTC010000197">
    <property type="protein sequence ID" value="CAA9277561.1"/>
    <property type="molecule type" value="Genomic_DNA"/>
</dbReference>
<sequence>MPDFPIIDSHVHLWDPAHFRMEWLDANQRLNKTFGLAEYDEHTAGIQVEGMVYLEVDLAPEYKLLEAQWVDALAQQDGRLKAIVASAPLEYGEQVRAFLEALVAVGPRVKGVRRLLQGESDPAYCLQPRFVRGVQLLPEFGLSFDICVYHPQLASAVELVRRCPETSFILDHIGKPNIRGHQLDPWRSEIDALAALPNVVCKVSGATTEADLEHWTVDDVAPYVNHVLAAFGEDRVVYGGDWPVVLNASPYKRWAETLDTLTASLSPQAKRKLWADNARRFYRLDEGGAG</sequence>
<dbReference type="InterPro" id="IPR052350">
    <property type="entry name" value="Metallo-dep_Lactonases"/>
</dbReference>